<dbReference type="Proteomes" id="UP000473014">
    <property type="component" value="Unassembled WGS sequence"/>
</dbReference>
<sequence>MTTLSGLSDSFSDELLALARPNLAWTVEQTDLFDRLVPPGPTRCDPDVPELGRAGVALSARLVARFAADGTWLWAWADRAWADTPGAESAHALRAVGERTGTRELTTPLLDLNGFPDPWSAADHLSLVCMGLLDGRGVAVAAVDGRSRAFLVVDDPAVPRASPRPARLAHALRAGPALLPGPALKAVRGWFDRHGVEPRYGPDTVWGVLPGGDRVVVRLAGGAVASVGVVGPDGGAPASASAPEQRLVDPRPDARAPGRPFPAELLSVVAREVAFSLRETRGMVEYAGHRLGFDGRAPYWERPSDRLVFPGGSLLCRPLGRYDPAERRFEWAPDTEDVREALRRAAGVPPEVHLPELSGEPLDLAPYAVPESAAVALARAGARAVGQVFTSLGGHFLAVADGRLPPPGVTPEAAAEEIRAGADLLWALTPPRDRLRVTREAAGAYFERAGMRVRHHVEPDFVGGVAGPYEVRVFLAPDGTVTDTSWGMATTPRT</sequence>
<dbReference type="RefSeq" id="WP_155071447.1">
    <property type="nucleotide sequence ID" value="NZ_WIXO01000001.1"/>
</dbReference>
<dbReference type="Pfam" id="PF21813">
    <property type="entry name" value="DUF6882"/>
    <property type="match status" value="1"/>
</dbReference>
<reference evidence="2 3" key="1">
    <citation type="submission" date="2019-11" db="EMBL/GenBank/DDBJ databases">
        <authorList>
            <person name="Yuan L."/>
        </authorList>
    </citation>
    <scope>NUCLEOTIDE SEQUENCE [LARGE SCALE GENOMIC DNA]</scope>
    <source>
        <strain evidence="2 3">TRM43335</strain>
    </source>
</reference>
<organism evidence="2 3">
    <name type="scientific">Streptomyces taklimakanensis</name>
    <dbReference type="NCBI Taxonomy" id="2569853"/>
    <lineage>
        <taxon>Bacteria</taxon>
        <taxon>Bacillati</taxon>
        <taxon>Actinomycetota</taxon>
        <taxon>Actinomycetes</taxon>
        <taxon>Kitasatosporales</taxon>
        <taxon>Streptomycetaceae</taxon>
        <taxon>Streptomyces</taxon>
    </lineage>
</organism>
<name>A0A6G2BDM0_9ACTN</name>
<feature type="compositionally biased region" description="Low complexity" evidence="1">
    <location>
        <begin position="232"/>
        <end position="243"/>
    </location>
</feature>
<comment type="caution">
    <text evidence="2">The sequence shown here is derived from an EMBL/GenBank/DDBJ whole genome shotgun (WGS) entry which is preliminary data.</text>
</comment>
<protein>
    <submittedName>
        <fullName evidence="2">Uncharacterized protein</fullName>
    </submittedName>
</protein>
<dbReference type="InterPro" id="IPR049249">
    <property type="entry name" value="DUF6882"/>
</dbReference>
<evidence type="ECO:0000256" key="1">
    <source>
        <dbReference type="SAM" id="MobiDB-lite"/>
    </source>
</evidence>
<keyword evidence="3" id="KW-1185">Reference proteome</keyword>
<dbReference type="AlphaFoldDB" id="A0A6G2BDM0"/>
<accession>A0A6G2BDM0</accession>
<dbReference type="EMBL" id="WIXO01000001">
    <property type="protein sequence ID" value="MTE20340.1"/>
    <property type="molecule type" value="Genomic_DNA"/>
</dbReference>
<evidence type="ECO:0000313" key="2">
    <source>
        <dbReference type="EMBL" id="MTE20340.1"/>
    </source>
</evidence>
<feature type="region of interest" description="Disordered" evidence="1">
    <location>
        <begin position="232"/>
        <end position="256"/>
    </location>
</feature>
<feature type="compositionally biased region" description="Basic and acidic residues" evidence="1">
    <location>
        <begin position="246"/>
        <end position="256"/>
    </location>
</feature>
<evidence type="ECO:0000313" key="3">
    <source>
        <dbReference type="Proteomes" id="UP000473014"/>
    </source>
</evidence>
<proteinExistence type="predicted"/>
<gene>
    <name evidence="2" type="ORF">F0L17_14730</name>
</gene>
<dbReference type="OrthoDB" id="7859927at2"/>